<name>A0A1G4J1M1_9SACH</name>
<evidence type="ECO:0000313" key="3">
    <source>
        <dbReference type="Proteomes" id="UP000190274"/>
    </source>
</evidence>
<accession>A0A1G4J1M1</accession>
<feature type="region of interest" description="Disordered" evidence="1">
    <location>
        <begin position="279"/>
        <end position="306"/>
    </location>
</feature>
<reference evidence="3" key="1">
    <citation type="submission" date="2016-03" db="EMBL/GenBank/DDBJ databases">
        <authorList>
            <person name="Devillers H."/>
        </authorList>
    </citation>
    <scope>NUCLEOTIDE SEQUENCE [LARGE SCALE GENOMIC DNA]</scope>
</reference>
<evidence type="ECO:0000256" key="1">
    <source>
        <dbReference type="SAM" id="MobiDB-lite"/>
    </source>
</evidence>
<feature type="compositionally biased region" description="Polar residues" evidence="1">
    <location>
        <begin position="145"/>
        <end position="162"/>
    </location>
</feature>
<dbReference type="EMBL" id="LT598459">
    <property type="protein sequence ID" value="SCU83545.1"/>
    <property type="molecule type" value="Genomic_DNA"/>
</dbReference>
<organism evidence="2 3">
    <name type="scientific">Lachancea dasiensis</name>
    <dbReference type="NCBI Taxonomy" id="1072105"/>
    <lineage>
        <taxon>Eukaryota</taxon>
        <taxon>Fungi</taxon>
        <taxon>Dikarya</taxon>
        <taxon>Ascomycota</taxon>
        <taxon>Saccharomycotina</taxon>
        <taxon>Saccharomycetes</taxon>
        <taxon>Saccharomycetales</taxon>
        <taxon>Saccharomycetaceae</taxon>
        <taxon>Lachancea</taxon>
    </lineage>
</organism>
<feature type="compositionally biased region" description="Polar residues" evidence="1">
    <location>
        <begin position="129"/>
        <end position="138"/>
    </location>
</feature>
<protein>
    <submittedName>
        <fullName evidence="2">LADA_0C12068g1_1</fullName>
    </submittedName>
</protein>
<feature type="compositionally biased region" description="Basic and acidic residues" evidence="1">
    <location>
        <begin position="279"/>
        <end position="292"/>
    </location>
</feature>
<dbReference type="OrthoDB" id="4060584at2759"/>
<feature type="region of interest" description="Disordered" evidence="1">
    <location>
        <begin position="105"/>
        <end position="203"/>
    </location>
</feature>
<proteinExistence type="predicted"/>
<dbReference type="AlphaFoldDB" id="A0A1G4J1M1"/>
<feature type="region of interest" description="Disordered" evidence="1">
    <location>
        <begin position="1"/>
        <end position="87"/>
    </location>
</feature>
<keyword evidence="3" id="KW-1185">Reference proteome</keyword>
<sequence length="306" mass="34283">MAPATPPRSRNRRGKSVVMDAPARPELFPTSPQRQPQLGIPVTPGSVGTKPNMSHFNRLRSPLLRSPAKGLRTPEYTPVKPSESVKKKLDFGDASHEFQSVGRVLFPESTESTEISDRDRFQNRFLAPPSSTATSQLLQGAPQLLPSNSQKQASKAFSSLLQDQLDEEDSALSSVRADPWEPESAGQPARKEARQMPGTPSDKIVTFELAKDWNNNSRSCFSSDEEGEEPMVRQKTLANPFDDNSTASEETRRRRQELLIAENPSIGNTIQYVDKNGKLAKERRLSPEEQKRFQPRRLFTKELDKD</sequence>
<evidence type="ECO:0000313" key="2">
    <source>
        <dbReference type="EMBL" id="SCU83545.1"/>
    </source>
</evidence>
<feature type="region of interest" description="Disordered" evidence="1">
    <location>
        <begin position="216"/>
        <end position="260"/>
    </location>
</feature>
<dbReference type="Proteomes" id="UP000190274">
    <property type="component" value="Chromosome C"/>
</dbReference>
<gene>
    <name evidence="2" type="ORF">LADA_0C12068G</name>
</gene>